<accession>A0AAW2ATI8</accession>
<sequence length="103" mass="11724">MKASVRNSRETQQKSIPMETDVERVKRSHDYVKQTTVEPTEQLIHETLINSPAKKAVRMETPETVSNNTLLAAINKIGETQQSFLEKLMSVENDVKEIKDQLA</sequence>
<proteinExistence type="predicted"/>
<dbReference type="EMBL" id="JAWDJR010000003">
    <property type="protein sequence ID" value="KAK9977049.1"/>
    <property type="molecule type" value="Genomic_DNA"/>
</dbReference>
<dbReference type="AlphaFoldDB" id="A0AAW2ATI8"/>
<reference evidence="2 3" key="1">
    <citation type="submission" date="2024-05" db="EMBL/GenBank/DDBJ databases">
        <title>A high-quality chromosomal-level genome assembly of Topmouth culter (Culter alburnus).</title>
        <authorList>
            <person name="Zhao H."/>
        </authorList>
    </citation>
    <scope>NUCLEOTIDE SEQUENCE [LARGE SCALE GENOMIC DNA]</scope>
    <source>
        <strain evidence="2">CATC2023</strain>
        <tissue evidence="2">Muscle</tissue>
    </source>
</reference>
<evidence type="ECO:0008006" key="4">
    <source>
        <dbReference type="Google" id="ProtNLM"/>
    </source>
</evidence>
<name>A0AAW2ATI8_CULAL</name>
<feature type="region of interest" description="Disordered" evidence="1">
    <location>
        <begin position="1"/>
        <end position="27"/>
    </location>
</feature>
<evidence type="ECO:0000256" key="1">
    <source>
        <dbReference type="SAM" id="MobiDB-lite"/>
    </source>
</evidence>
<protein>
    <recommendedName>
        <fullName evidence="4">Ty3-gypsy retrotransposon protein</fullName>
    </recommendedName>
</protein>
<evidence type="ECO:0000313" key="2">
    <source>
        <dbReference type="EMBL" id="KAK9977049.1"/>
    </source>
</evidence>
<dbReference type="Proteomes" id="UP001479290">
    <property type="component" value="Unassembled WGS sequence"/>
</dbReference>
<keyword evidence="3" id="KW-1185">Reference proteome</keyword>
<evidence type="ECO:0000313" key="3">
    <source>
        <dbReference type="Proteomes" id="UP001479290"/>
    </source>
</evidence>
<gene>
    <name evidence="2" type="ORF">ABG768_018870</name>
</gene>
<comment type="caution">
    <text evidence="2">The sequence shown here is derived from an EMBL/GenBank/DDBJ whole genome shotgun (WGS) entry which is preliminary data.</text>
</comment>
<organism evidence="2 3">
    <name type="scientific">Culter alburnus</name>
    <name type="common">Topmouth culter</name>
    <dbReference type="NCBI Taxonomy" id="194366"/>
    <lineage>
        <taxon>Eukaryota</taxon>
        <taxon>Metazoa</taxon>
        <taxon>Chordata</taxon>
        <taxon>Craniata</taxon>
        <taxon>Vertebrata</taxon>
        <taxon>Euteleostomi</taxon>
        <taxon>Actinopterygii</taxon>
        <taxon>Neopterygii</taxon>
        <taxon>Teleostei</taxon>
        <taxon>Ostariophysi</taxon>
        <taxon>Cypriniformes</taxon>
        <taxon>Xenocyprididae</taxon>
        <taxon>Xenocypridinae</taxon>
        <taxon>Culter</taxon>
    </lineage>
</organism>